<evidence type="ECO:0000313" key="6">
    <source>
        <dbReference type="EMBL" id="GBG92039.1"/>
    </source>
</evidence>
<dbReference type="Pfam" id="PF02902">
    <property type="entry name" value="Peptidase_C48"/>
    <property type="match status" value="1"/>
</dbReference>
<dbReference type="Gramene" id="GBG92039">
    <property type="protein sequence ID" value="GBG92039"/>
    <property type="gene ID" value="CBR_g54159"/>
</dbReference>
<organism evidence="6 7">
    <name type="scientific">Chara braunii</name>
    <name type="common">Braun's stonewort</name>
    <dbReference type="NCBI Taxonomy" id="69332"/>
    <lineage>
        <taxon>Eukaryota</taxon>
        <taxon>Viridiplantae</taxon>
        <taxon>Streptophyta</taxon>
        <taxon>Charophyceae</taxon>
        <taxon>Charales</taxon>
        <taxon>Characeae</taxon>
        <taxon>Chara</taxon>
    </lineage>
</organism>
<feature type="compositionally biased region" description="Basic and acidic residues" evidence="4">
    <location>
        <begin position="31"/>
        <end position="46"/>
    </location>
</feature>
<feature type="domain" description="Ubiquitin-like protease family profile" evidence="5">
    <location>
        <begin position="800"/>
        <end position="910"/>
    </location>
</feature>
<dbReference type="Gene3D" id="3.40.395.10">
    <property type="entry name" value="Adenoviral Proteinase, Chain A"/>
    <property type="match status" value="1"/>
</dbReference>
<evidence type="ECO:0000256" key="2">
    <source>
        <dbReference type="ARBA" id="ARBA00022670"/>
    </source>
</evidence>
<keyword evidence="2" id="KW-0645">Protease</keyword>
<feature type="compositionally biased region" description="Gly residues" evidence="4">
    <location>
        <begin position="686"/>
        <end position="720"/>
    </location>
</feature>
<dbReference type="GO" id="GO:0008234">
    <property type="term" value="F:cysteine-type peptidase activity"/>
    <property type="evidence" value="ECO:0007669"/>
    <property type="project" value="InterPro"/>
</dbReference>
<dbReference type="InterPro" id="IPR003653">
    <property type="entry name" value="Peptidase_C48_C"/>
</dbReference>
<feature type="region of interest" description="Disordered" evidence="4">
    <location>
        <begin position="1"/>
        <end position="69"/>
    </location>
</feature>
<dbReference type="InterPro" id="IPR038765">
    <property type="entry name" value="Papain-like_cys_pep_sf"/>
</dbReference>
<feature type="compositionally biased region" description="Low complexity" evidence="4">
    <location>
        <begin position="734"/>
        <end position="744"/>
    </location>
</feature>
<dbReference type="GO" id="GO:0006508">
    <property type="term" value="P:proteolysis"/>
    <property type="evidence" value="ECO:0007669"/>
    <property type="project" value="UniProtKB-KW"/>
</dbReference>
<dbReference type="SUPFAM" id="SSF54001">
    <property type="entry name" value="Cysteine proteinases"/>
    <property type="match status" value="1"/>
</dbReference>
<proteinExistence type="inferred from homology"/>
<evidence type="ECO:0000259" key="5">
    <source>
        <dbReference type="Pfam" id="PF02902"/>
    </source>
</evidence>
<keyword evidence="3" id="KW-0378">Hydrolase</keyword>
<gene>
    <name evidence="6" type="ORF">CBR_g54159</name>
</gene>
<evidence type="ECO:0000256" key="3">
    <source>
        <dbReference type="ARBA" id="ARBA00022801"/>
    </source>
</evidence>
<dbReference type="EMBL" id="BFEA01000989">
    <property type="protein sequence ID" value="GBG92039.1"/>
    <property type="molecule type" value="Genomic_DNA"/>
</dbReference>
<reference evidence="6 7" key="1">
    <citation type="journal article" date="2018" name="Cell">
        <title>The Chara Genome: Secondary Complexity and Implications for Plant Terrestrialization.</title>
        <authorList>
            <person name="Nishiyama T."/>
            <person name="Sakayama H."/>
            <person name="Vries J.D."/>
            <person name="Buschmann H."/>
            <person name="Saint-Marcoux D."/>
            <person name="Ullrich K.K."/>
            <person name="Haas F.B."/>
            <person name="Vanderstraeten L."/>
            <person name="Becker D."/>
            <person name="Lang D."/>
            <person name="Vosolsobe S."/>
            <person name="Rombauts S."/>
            <person name="Wilhelmsson P.K.I."/>
            <person name="Janitza P."/>
            <person name="Kern R."/>
            <person name="Heyl A."/>
            <person name="Rumpler F."/>
            <person name="Villalobos L.I.A.C."/>
            <person name="Clay J.M."/>
            <person name="Skokan R."/>
            <person name="Toyoda A."/>
            <person name="Suzuki Y."/>
            <person name="Kagoshima H."/>
            <person name="Schijlen E."/>
            <person name="Tajeshwar N."/>
            <person name="Catarino B."/>
            <person name="Hetherington A.J."/>
            <person name="Saltykova A."/>
            <person name="Bonnot C."/>
            <person name="Breuninger H."/>
            <person name="Symeonidi A."/>
            <person name="Radhakrishnan G.V."/>
            <person name="Van Nieuwerburgh F."/>
            <person name="Deforce D."/>
            <person name="Chang C."/>
            <person name="Karol K.G."/>
            <person name="Hedrich R."/>
            <person name="Ulvskov P."/>
            <person name="Glockner G."/>
            <person name="Delwiche C.F."/>
            <person name="Petrasek J."/>
            <person name="Van de Peer Y."/>
            <person name="Friml J."/>
            <person name="Beilby M."/>
            <person name="Dolan L."/>
            <person name="Kohara Y."/>
            <person name="Sugano S."/>
            <person name="Fujiyama A."/>
            <person name="Delaux P.-M."/>
            <person name="Quint M."/>
            <person name="TheiBen G."/>
            <person name="Hagemann M."/>
            <person name="Harholt J."/>
            <person name="Dunand C."/>
            <person name="Zachgo S."/>
            <person name="Langdale J."/>
            <person name="Maumus F."/>
            <person name="Straeten D.V.D."/>
            <person name="Gould S.B."/>
            <person name="Rensing S.A."/>
        </authorList>
    </citation>
    <scope>NUCLEOTIDE SEQUENCE [LARGE SCALE GENOMIC DNA]</scope>
    <source>
        <strain evidence="6 7">S276</strain>
    </source>
</reference>
<protein>
    <recommendedName>
        <fullName evidence="5">Ubiquitin-like protease family profile domain-containing protein</fullName>
    </recommendedName>
</protein>
<sequence length="913" mass="101155">MQITPQKRRGDREDEFVVSSKKQKTKTPRGAGEKRKGTGGEQDRPVGKRPASKQKQPESEPSSSRSPIDVDAGYFLEYKDGVRTRREFEISPSRVVDIGEWEDLYNQRSLDPVLVGMIKEAMWLAFENKEQSYELPILKLTPLGLQKPTPGTWARRLKPEEWKDELAGRYYYYAVCGQHNAAAARSLLGSEVAKRYNFDQWPARMLYFSYKDFDGYFLVISQDNKKDHKAPPRQLKLSAVFRKFESWGLDDDLWDGGRKYVSDSALLKDCPLYLGCEDDHSIEATEKLAGHKKLTVGWRNKVLSVLIGNRLKSREVALAEGIVHIKWKDTGDVTSIALFSNDPLEADIRGAELKEAVAATKSHTFVLDLCEPVDLTLWKPQAWETLNSYLQTLCPLHSTLVVFVPQQQNLSFVASMHHLSFMKLLEGKWVRRTQQKKSFPVGSNLYTEEDRMYILFKGDDLRVNTSVVYEGRLPKGAAAVSLYFVESEQELKLASYASLISIHDEEATGVEFDANAKEEESDTESLDLQYDPTAAEHARGSSLVGPSSSAAAAAPLVSPTARPSPGITPMKLLERLRAMAIPPHAMPIQKGEWVMAVAVPDGGWVSIPRESKSTFLHLARISVLQKVRAENDMFAPDDPSLVSTAGRVFDELQDKFWFELTGDYYDLDTSPSKGVVNWKVPPPGGPHGGPGGGGPGSRGDGGGGRWGGEGYPPVGEGGHYGSTTALGSSGGAAGFAFGQDQSAGPSQEHATQSTDRPASSVGSARETLAALVTLGRRSSGTSKSVGVRTTSVEKPRVRSIVNLRDDVLEIFDSFPRVLSDLRFYISVFELIVEYLERQTSYMRSGRNWKSMPGNVVVDGVPRQVDGASCGVFMWMFATLLQRGDQPPFWFSSQDILLIRRQLASCILECRCLL</sequence>
<feature type="region of interest" description="Disordered" evidence="4">
    <location>
        <begin position="675"/>
        <end position="764"/>
    </location>
</feature>
<evidence type="ECO:0000313" key="7">
    <source>
        <dbReference type="Proteomes" id="UP000265515"/>
    </source>
</evidence>
<accession>A0A388MC54</accession>
<comment type="caution">
    <text evidence="6">The sequence shown here is derived from an EMBL/GenBank/DDBJ whole genome shotgun (WGS) entry which is preliminary data.</text>
</comment>
<comment type="similarity">
    <text evidence="1">Belongs to the peptidase C48 family.</text>
</comment>
<dbReference type="Proteomes" id="UP000265515">
    <property type="component" value="Unassembled WGS sequence"/>
</dbReference>
<evidence type="ECO:0000256" key="1">
    <source>
        <dbReference type="ARBA" id="ARBA00005234"/>
    </source>
</evidence>
<evidence type="ECO:0000256" key="4">
    <source>
        <dbReference type="SAM" id="MobiDB-lite"/>
    </source>
</evidence>
<keyword evidence="7" id="KW-1185">Reference proteome</keyword>
<name>A0A388MC54_CHABU</name>
<feature type="compositionally biased region" description="Polar residues" evidence="4">
    <location>
        <begin position="748"/>
        <end position="762"/>
    </location>
</feature>
<dbReference type="AlphaFoldDB" id="A0A388MC54"/>